<organism evidence="1 2">
    <name type="scientific">Mitsuokella multacida DSM 20544</name>
    <dbReference type="NCBI Taxonomy" id="500635"/>
    <lineage>
        <taxon>Bacteria</taxon>
        <taxon>Bacillati</taxon>
        <taxon>Bacillota</taxon>
        <taxon>Negativicutes</taxon>
        <taxon>Selenomonadales</taxon>
        <taxon>Selenomonadaceae</taxon>
        <taxon>Mitsuokella</taxon>
    </lineage>
</organism>
<dbReference type="EMBL" id="ABWK02000017">
    <property type="protein sequence ID" value="EEX68522.1"/>
    <property type="molecule type" value="Genomic_DNA"/>
</dbReference>
<evidence type="ECO:0000313" key="1">
    <source>
        <dbReference type="EMBL" id="EEX68522.1"/>
    </source>
</evidence>
<reference evidence="1" key="1">
    <citation type="submission" date="2009-09" db="EMBL/GenBank/DDBJ databases">
        <authorList>
            <person name="Weinstock G."/>
            <person name="Sodergren E."/>
            <person name="Clifton S."/>
            <person name="Fulton L."/>
            <person name="Fulton B."/>
            <person name="Courtney L."/>
            <person name="Fronick C."/>
            <person name="Harrison M."/>
            <person name="Strong C."/>
            <person name="Farmer C."/>
            <person name="Delahaunty K."/>
            <person name="Markovic C."/>
            <person name="Hall O."/>
            <person name="Minx P."/>
            <person name="Tomlinson C."/>
            <person name="Mitreva M."/>
            <person name="Nelson J."/>
            <person name="Hou S."/>
            <person name="Wollam A."/>
            <person name="Pepin K.H."/>
            <person name="Johnson M."/>
            <person name="Bhonagiri V."/>
            <person name="Nash W.E."/>
            <person name="Warren W."/>
            <person name="Chinwalla A."/>
            <person name="Mardis E.R."/>
            <person name="Wilson R.K."/>
        </authorList>
    </citation>
    <scope>NUCLEOTIDE SEQUENCE [LARGE SCALE GENOMIC DNA]</scope>
    <source>
        <strain evidence="1">DSM 20544</strain>
    </source>
</reference>
<name>C9KN98_9FIRM</name>
<protein>
    <submittedName>
        <fullName evidence="1">Uncharacterized protein</fullName>
    </submittedName>
</protein>
<gene>
    <name evidence="1" type="ORF">MITSMUL_04586</name>
</gene>
<comment type="caution">
    <text evidence="1">The sequence shown here is derived from an EMBL/GenBank/DDBJ whole genome shotgun (WGS) entry which is preliminary data.</text>
</comment>
<dbReference type="HOGENOM" id="CLU_3312828_0_0_9"/>
<accession>C9KN98</accession>
<dbReference type="STRING" id="500635.MITSMUL_04586"/>
<proteinExistence type="predicted"/>
<sequence length="39" mass="4605">MSFFYIILHHIPQDNATRYRIKRISNAPAVVLPESWNCC</sequence>
<keyword evidence="2" id="KW-1185">Reference proteome</keyword>
<evidence type="ECO:0000313" key="2">
    <source>
        <dbReference type="Proteomes" id="UP000003671"/>
    </source>
</evidence>
<dbReference type="Proteomes" id="UP000003671">
    <property type="component" value="Unassembled WGS sequence"/>
</dbReference>
<dbReference type="AlphaFoldDB" id="C9KN98"/>